<dbReference type="Pfam" id="PF06585">
    <property type="entry name" value="JHBP"/>
    <property type="match status" value="1"/>
</dbReference>
<organism evidence="5">
    <name type="scientific">Corcyra cephalonica</name>
    <name type="common">Rice moth</name>
    <dbReference type="NCBI Taxonomy" id="139036"/>
    <lineage>
        <taxon>Eukaryota</taxon>
        <taxon>Metazoa</taxon>
        <taxon>Ecdysozoa</taxon>
        <taxon>Arthropoda</taxon>
        <taxon>Hexapoda</taxon>
        <taxon>Insecta</taxon>
        <taxon>Pterygota</taxon>
        <taxon>Neoptera</taxon>
        <taxon>Endopterygota</taxon>
        <taxon>Lepidoptera</taxon>
        <taxon>Glossata</taxon>
        <taxon>Ditrysia</taxon>
        <taxon>Pyraloidea</taxon>
        <taxon>Pyralidae</taxon>
        <taxon>Galleriinae</taxon>
        <taxon>Corcyra</taxon>
    </lineage>
</organism>
<feature type="signal peptide" evidence="4">
    <location>
        <begin position="1"/>
        <end position="19"/>
    </location>
</feature>
<keyword evidence="2" id="KW-0090">Biological rhythms</keyword>
<proteinExistence type="evidence at transcript level"/>
<dbReference type="InterPro" id="IPR010562">
    <property type="entry name" value="Haemolymph_juvenile_hormone-bd"/>
</dbReference>
<dbReference type="EMBL" id="MT849329">
    <property type="protein sequence ID" value="UDM59895.1"/>
    <property type="molecule type" value="mRNA"/>
</dbReference>
<dbReference type="Gene3D" id="3.15.10.30">
    <property type="entry name" value="Haemolymph juvenile hormone binding protein"/>
    <property type="match status" value="1"/>
</dbReference>
<dbReference type="SMR" id="A0A8K1UB74"/>
<dbReference type="GO" id="GO:0007623">
    <property type="term" value="P:circadian rhythm"/>
    <property type="evidence" value="ECO:0007669"/>
    <property type="project" value="UniProtKB-ARBA"/>
</dbReference>
<sequence length="241" mass="26530">MRNILLLMCLYAFGELTSSSSVSFISKCSVDDNKCVKKSTQAAIPIYANGIPELGIESLEPLLIDRVDASTPNLNLVASDLVIDGLRNCIAKKVQIDRKGSSTKMALKLQCTVELNGHYDMKGQILILPIEGKGKVHASIRKIVIAISGEMEDKVGKDGDKFWDIKNWKHTFELKDRCDLNFENLFNGNEVLGQAAREVINSSANEVILEIGPPIITAIVTKIVNSVQALFYNVPIKDLII</sequence>
<name>A0A8K1UB74_CORCP</name>
<dbReference type="PANTHER" id="PTHR11008">
    <property type="entry name" value="PROTEIN TAKEOUT-LIKE PROTEIN"/>
    <property type="match status" value="1"/>
</dbReference>
<accession>A0A8K1UB74</accession>
<evidence type="ECO:0000256" key="4">
    <source>
        <dbReference type="SAM" id="SignalP"/>
    </source>
</evidence>
<reference evidence="5" key="1">
    <citation type="submission" date="2020-08" db="EMBL/GenBank/DDBJ databases">
        <authorList>
            <person name="Li P."/>
        </authorList>
    </citation>
    <scope>NUCLEOTIDE SEQUENCE</scope>
    <source>
        <strain evidence="5">Cluster-2393.14610</strain>
    </source>
</reference>
<evidence type="ECO:0000256" key="3">
    <source>
        <dbReference type="ARBA" id="ARBA00060902"/>
    </source>
</evidence>
<dbReference type="PANTHER" id="PTHR11008:SF32">
    <property type="entry name" value="CIRCADIAN CLOCK-CONTROLLED PROTEIN DAYWAKE-RELATED"/>
    <property type="match status" value="1"/>
</dbReference>
<dbReference type="SMART" id="SM00700">
    <property type="entry name" value="JHBP"/>
    <property type="match status" value="1"/>
</dbReference>
<protein>
    <submittedName>
        <fullName evidence="5">Putative odorant binding protein 8</fullName>
    </submittedName>
</protein>
<dbReference type="GO" id="GO:0005615">
    <property type="term" value="C:extracellular space"/>
    <property type="evidence" value="ECO:0007669"/>
    <property type="project" value="TreeGrafter"/>
</dbReference>
<evidence type="ECO:0000256" key="2">
    <source>
        <dbReference type="ARBA" id="ARBA00023108"/>
    </source>
</evidence>
<dbReference type="AlphaFoldDB" id="A0A8K1UB74"/>
<evidence type="ECO:0000256" key="1">
    <source>
        <dbReference type="ARBA" id="ARBA00022729"/>
    </source>
</evidence>
<dbReference type="FunFam" id="3.15.10.30:FF:000001">
    <property type="entry name" value="Takeout-like protein 1"/>
    <property type="match status" value="1"/>
</dbReference>
<dbReference type="InterPro" id="IPR038606">
    <property type="entry name" value="To_sf"/>
</dbReference>
<comment type="similarity">
    <text evidence="3">Belongs to the TO family.</text>
</comment>
<keyword evidence="1 4" id="KW-0732">Signal</keyword>
<feature type="chain" id="PRO_5035470966" evidence="4">
    <location>
        <begin position="20"/>
        <end position="241"/>
    </location>
</feature>
<evidence type="ECO:0000313" key="5">
    <source>
        <dbReference type="EMBL" id="UDM59895.1"/>
    </source>
</evidence>